<comment type="caution">
    <text evidence="2">The sequence shown here is derived from an EMBL/GenBank/DDBJ whole genome shotgun (WGS) entry which is preliminary data.</text>
</comment>
<sequence length="145" mass="16110">MFDTEQRVRRLDQVAALVERDLAVRNRFDEYDDSTCLRCRAITPGGKSYKRFRRRQRCVPISRWRTGFVARAPAAVRGASSSSANVDTDTLTSRSTARATSENTTEWRPPIGNGAPARAVPVKRGRASRADSAARCWPTGRPAIS</sequence>
<evidence type="ECO:0000313" key="3">
    <source>
        <dbReference type="Proteomes" id="UP001304467"/>
    </source>
</evidence>
<dbReference type="RefSeq" id="WP_143328777.1">
    <property type="nucleotide sequence ID" value="NZ_JAWRKY010000002.1"/>
</dbReference>
<gene>
    <name evidence="2" type="ORF">SB593_00695</name>
</gene>
<keyword evidence="3" id="KW-1185">Reference proteome</keyword>
<dbReference type="Proteomes" id="UP001304467">
    <property type="component" value="Unassembled WGS sequence"/>
</dbReference>
<dbReference type="EMBL" id="JAWRLE010000001">
    <property type="protein sequence ID" value="MEB2577475.1"/>
    <property type="molecule type" value="Genomic_DNA"/>
</dbReference>
<name>A0ABU5WEF0_9BURK</name>
<reference evidence="2 3" key="1">
    <citation type="journal article" date="2023" name="Front. Microbiol.">
        <title>Genomic analyses of Burkholderia respiratory isolates indicates two evolutionarily distinct B. anthina clades.</title>
        <authorList>
            <person name="Pham A."/>
            <person name="Volmer J.G."/>
            <person name="Chambers D.C."/>
            <person name="Smith D.J."/>
            <person name="Reid D.W."/>
            <person name="Burr L."/>
            <person name="Wells T.J."/>
        </authorList>
    </citation>
    <scope>NUCLEOTIDE SEQUENCE [LARGE SCALE GENOMIC DNA]</scope>
    <source>
        <strain evidence="2 3">BCCIQ07A</strain>
    </source>
</reference>
<feature type="compositionally biased region" description="Low complexity" evidence="1">
    <location>
        <begin position="87"/>
        <end position="106"/>
    </location>
</feature>
<feature type="region of interest" description="Disordered" evidence="1">
    <location>
        <begin position="77"/>
        <end position="145"/>
    </location>
</feature>
<evidence type="ECO:0000256" key="1">
    <source>
        <dbReference type="SAM" id="MobiDB-lite"/>
    </source>
</evidence>
<protein>
    <submittedName>
        <fullName evidence="2">Uncharacterized protein</fullName>
    </submittedName>
</protein>
<organism evidence="2 3">
    <name type="scientific">Burkholderia anthinoferrum</name>
    <dbReference type="NCBI Taxonomy" id="3090833"/>
    <lineage>
        <taxon>Bacteria</taxon>
        <taxon>Pseudomonadati</taxon>
        <taxon>Pseudomonadota</taxon>
        <taxon>Betaproteobacteria</taxon>
        <taxon>Burkholderiales</taxon>
        <taxon>Burkholderiaceae</taxon>
        <taxon>Burkholderia</taxon>
    </lineage>
</organism>
<evidence type="ECO:0000313" key="2">
    <source>
        <dbReference type="EMBL" id="MEB2577475.1"/>
    </source>
</evidence>
<accession>A0ABU5WEF0</accession>
<proteinExistence type="predicted"/>